<dbReference type="AlphaFoldDB" id="A0A2T6BB17"/>
<comment type="caution">
    <text evidence="2">The sequence shown here is derived from an EMBL/GenBank/DDBJ whole genome shotgun (WGS) entry which is preliminary data.</text>
</comment>
<evidence type="ECO:0000259" key="1">
    <source>
        <dbReference type="Pfam" id="PF13470"/>
    </source>
</evidence>
<dbReference type="Pfam" id="PF13470">
    <property type="entry name" value="PIN_3"/>
    <property type="match status" value="1"/>
</dbReference>
<dbReference type="NCBIfam" id="NF046100">
    <property type="entry name" value="RSP_2648_fam_PIN"/>
    <property type="match status" value="1"/>
</dbReference>
<dbReference type="SUPFAM" id="SSF88723">
    <property type="entry name" value="PIN domain-like"/>
    <property type="match status" value="1"/>
</dbReference>
<dbReference type="InterPro" id="IPR029060">
    <property type="entry name" value="PIN-like_dom_sf"/>
</dbReference>
<organism evidence="2 3">
    <name type="scientific">Gemmobacter caeni</name>
    <dbReference type="NCBI Taxonomy" id="589035"/>
    <lineage>
        <taxon>Bacteria</taxon>
        <taxon>Pseudomonadati</taxon>
        <taxon>Pseudomonadota</taxon>
        <taxon>Alphaproteobacteria</taxon>
        <taxon>Rhodobacterales</taxon>
        <taxon>Paracoccaceae</taxon>
        <taxon>Gemmobacter</taxon>
    </lineage>
</organism>
<gene>
    <name evidence="2" type="ORF">C8N34_101187</name>
</gene>
<reference evidence="2 3" key="1">
    <citation type="submission" date="2018-04" db="EMBL/GenBank/DDBJ databases">
        <title>Genomic Encyclopedia of Archaeal and Bacterial Type Strains, Phase II (KMG-II): from individual species to whole genera.</title>
        <authorList>
            <person name="Goeker M."/>
        </authorList>
    </citation>
    <scope>NUCLEOTIDE SEQUENCE [LARGE SCALE GENOMIC DNA]</scope>
    <source>
        <strain evidence="2 3">DSM 21823</strain>
    </source>
</reference>
<dbReference type="OrthoDB" id="211933at2"/>
<feature type="domain" description="PIN" evidence="1">
    <location>
        <begin position="2"/>
        <end position="107"/>
    </location>
</feature>
<dbReference type="InterPro" id="IPR002716">
    <property type="entry name" value="PIN_dom"/>
</dbReference>
<protein>
    <submittedName>
        <fullName evidence="2">Putative nucleic acid-binding protein</fullName>
    </submittedName>
</protein>
<keyword evidence="3" id="KW-1185">Reference proteome</keyword>
<name>A0A2T6BB17_9RHOB</name>
<dbReference type="Proteomes" id="UP000244224">
    <property type="component" value="Unassembled WGS sequence"/>
</dbReference>
<accession>A0A2T6BB17</accession>
<dbReference type="EMBL" id="QBKP01000001">
    <property type="protein sequence ID" value="PTX53274.1"/>
    <property type="molecule type" value="Genomic_DNA"/>
</dbReference>
<dbReference type="RefSeq" id="WP_054303441.1">
    <property type="nucleotide sequence ID" value="NZ_QBKP01000001.1"/>
</dbReference>
<sequence length="183" mass="20113">MRVVLDACVLFPSVLRDILLGMAARGLYEPVWSERILEEWARAVIRLGADAQAEARAEGLLMRTAFPRAMQRAQPNIEARLVLPDENDLHVLAVAISSGADAILTFNASDFPRHVLAAEGIERRDPDGFVWELWSRNPAEVAAVIARVHAEAERRAGQPVSLKALLKRVKLNRFAKAFGAGGV</sequence>
<evidence type="ECO:0000313" key="2">
    <source>
        <dbReference type="EMBL" id="PTX53274.1"/>
    </source>
</evidence>
<proteinExistence type="predicted"/>
<evidence type="ECO:0000313" key="3">
    <source>
        <dbReference type="Proteomes" id="UP000244224"/>
    </source>
</evidence>